<reference evidence="1 2" key="1">
    <citation type="journal article" date="2022" name="New Phytol.">
        <title>Ecological generalism drives hyperdiversity of secondary metabolite gene clusters in xylarialean endophytes.</title>
        <authorList>
            <person name="Franco M.E.E."/>
            <person name="Wisecaver J.H."/>
            <person name="Arnold A.E."/>
            <person name="Ju Y.M."/>
            <person name="Slot J.C."/>
            <person name="Ahrendt S."/>
            <person name="Moore L.P."/>
            <person name="Eastman K.E."/>
            <person name="Scott K."/>
            <person name="Konkel Z."/>
            <person name="Mondo S.J."/>
            <person name="Kuo A."/>
            <person name="Hayes R.D."/>
            <person name="Haridas S."/>
            <person name="Andreopoulos B."/>
            <person name="Riley R."/>
            <person name="LaButti K."/>
            <person name="Pangilinan J."/>
            <person name="Lipzen A."/>
            <person name="Amirebrahimi M."/>
            <person name="Yan J."/>
            <person name="Adam C."/>
            <person name="Keymanesh K."/>
            <person name="Ng V."/>
            <person name="Louie K."/>
            <person name="Northen T."/>
            <person name="Drula E."/>
            <person name="Henrissat B."/>
            <person name="Hsieh H.M."/>
            <person name="Youens-Clark K."/>
            <person name="Lutzoni F."/>
            <person name="Miadlikowska J."/>
            <person name="Eastwood D.C."/>
            <person name="Hamelin R.C."/>
            <person name="Grigoriev I.V."/>
            <person name="U'Ren J.M."/>
        </authorList>
    </citation>
    <scope>NUCLEOTIDE SEQUENCE [LARGE SCALE GENOMIC DNA]</scope>
    <source>
        <strain evidence="1 2">CBS 119005</strain>
    </source>
</reference>
<sequence length="350" mass="38412">MALLDDSKLLISPGSLVVVTGANGFIATHILDQLLQRGYRVRGTVRSVSKNQWVKDYFEKHYGPGKIELVEVPDMTVDGVYDDIVKGASGFVHVAAPLMSSPDPHTTIPLIVDSTLRVLEAAAKEPGMKRVVLTSSSGSCVVPTPNKVFTIDSNMWNEDAVKAAYGPPSDNIFQQLGTVYAASKTKGEQAAWQWMREHKPPFALNTIIPNANLGPPFDKAHQGSRSTLNWIGITLEKGETVSPHDLPGFIPQHYVDVRDCAALHVAALIYPDVNGERLFAFAAPFAWNDFLRVFKKTFPDRKFSEEISDQSKDLSKVTNERAEELVKRLTGHGWKSLQDAVGDAAKAMDA</sequence>
<evidence type="ECO:0000313" key="1">
    <source>
        <dbReference type="EMBL" id="KAI4859912.1"/>
    </source>
</evidence>
<keyword evidence="2" id="KW-1185">Reference proteome</keyword>
<organism evidence="1 2">
    <name type="scientific">Hypoxylon rubiginosum</name>
    <dbReference type="NCBI Taxonomy" id="110542"/>
    <lineage>
        <taxon>Eukaryota</taxon>
        <taxon>Fungi</taxon>
        <taxon>Dikarya</taxon>
        <taxon>Ascomycota</taxon>
        <taxon>Pezizomycotina</taxon>
        <taxon>Sordariomycetes</taxon>
        <taxon>Xylariomycetidae</taxon>
        <taxon>Xylariales</taxon>
        <taxon>Hypoxylaceae</taxon>
        <taxon>Hypoxylon</taxon>
    </lineage>
</organism>
<dbReference type="EMBL" id="MU393607">
    <property type="protein sequence ID" value="KAI4859912.1"/>
    <property type="molecule type" value="Genomic_DNA"/>
</dbReference>
<protein>
    <submittedName>
        <fullName evidence="1">Aldehyde reductase</fullName>
    </submittedName>
</protein>
<comment type="caution">
    <text evidence="1">The sequence shown here is derived from an EMBL/GenBank/DDBJ whole genome shotgun (WGS) entry which is preliminary data.</text>
</comment>
<dbReference type="Proteomes" id="UP001497700">
    <property type="component" value="Unassembled WGS sequence"/>
</dbReference>
<gene>
    <name evidence="1" type="ORF">F4820DRAFT_131792</name>
</gene>
<evidence type="ECO:0000313" key="2">
    <source>
        <dbReference type="Proteomes" id="UP001497700"/>
    </source>
</evidence>
<accession>A0ACB9YKI6</accession>
<proteinExistence type="predicted"/>
<name>A0ACB9YKI6_9PEZI</name>